<feature type="compositionally biased region" description="Low complexity" evidence="1">
    <location>
        <begin position="1"/>
        <end position="10"/>
    </location>
</feature>
<feature type="compositionally biased region" description="Polar residues" evidence="1">
    <location>
        <begin position="31"/>
        <end position="42"/>
    </location>
</feature>
<dbReference type="EMBL" id="BKCJ011183077">
    <property type="protein sequence ID" value="GFD00169.1"/>
    <property type="molecule type" value="Genomic_DNA"/>
</dbReference>
<name>A0A699STC0_TANCI</name>
<feature type="compositionally biased region" description="Low complexity" evidence="1">
    <location>
        <begin position="18"/>
        <end position="30"/>
    </location>
</feature>
<feature type="region of interest" description="Disordered" evidence="1">
    <location>
        <begin position="1"/>
        <end position="42"/>
    </location>
</feature>
<feature type="non-terminal residue" evidence="2">
    <location>
        <position position="1"/>
    </location>
</feature>
<evidence type="ECO:0000313" key="2">
    <source>
        <dbReference type="EMBL" id="GFD00169.1"/>
    </source>
</evidence>
<evidence type="ECO:0000256" key="1">
    <source>
        <dbReference type="SAM" id="MobiDB-lite"/>
    </source>
</evidence>
<comment type="caution">
    <text evidence="2">The sequence shown here is derived from an EMBL/GenBank/DDBJ whole genome shotgun (WGS) entry which is preliminary data.</text>
</comment>
<proteinExistence type="predicted"/>
<gene>
    <name evidence="2" type="ORF">Tci_872138</name>
</gene>
<protein>
    <recommendedName>
        <fullName evidence="3">Aminoacyl-tRNA synthetase, class 1a, anticodon-binding</fullName>
    </recommendedName>
</protein>
<dbReference type="AlphaFoldDB" id="A0A699STC0"/>
<evidence type="ECO:0008006" key="3">
    <source>
        <dbReference type="Google" id="ProtNLM"/>
    </source>
</evidence>
<accession>A0A699STC0</accession>
<organism evidence="2">
    <name type="scientific">Tanacetum cinerariifolium</name>
    <name type="common">Dalmatian daisy</name>
    <name type="synonym">Chrysanthemum cinerariifolium</name>
    <dbReference type="NCBI Taxonomy" id="118510"/>
    <lineage>
        <taxon>Eukaryota</taxon>
        <taxon>Viridiplantae</taxon>
        <taxon>Streptophyta</taxon>
        <taxon>Embryophyta</taxon>
        <taxon>Tracheophyta</taxon>
        <taxon>Spermatophyta</taxon>
        <taxon>Magnoliopsida</taxon>
        <taxon>eudicotyledons</taxon>
        <taxon>Gunneridae</taxon>
        <taxon>Pentapetalae</taxon>
        <taxon>asterids</taxon>
        <taxon>campanulids</taxon>
        <taxon>Asterales</taxon>
        <taxon>Asteraceae</taxon>
        <taxon>Asteroideae</taxon>
        <taxon>Anthemideae</taxon>
        <taxon>Anthemidinae</taxon>
        <taxon>Tanacetum</taxon>
    </lineage>
</organism>
<sequence length="217" mass="24562">GIIEATTISIPDPPPPTTSTKIPHTPTSIPGQTASEQGSTEHTVNVSTTVAFTSGVSHVTPSSSRRRHKQIVKKRVTPIVDVADVNLIKFDSVSESDGVPSPYAPYASWEMVTTPFGSIHAYYDMKEHTKHFTSLRELLHIVEKNDLRKLLGDVDKFYQRQEPKTFGLILWGDLYVLFQSLADEYPHAFLRDQESWRIHSWHLYPRPYVYVLETVDG</sequence>
<reference evidence="2" key="1">
    <citation type="journal article" date="2019" name="Sci. Rep.">
        <title>Draft genome of Tanacetum cinerariifolium, the natural source of mosquito coil.</title>
        <authorList>
            <person name="Yamashiro T."/>
            <person name="Shiraishi A."/>
            <person name="Satake H."/>
            <person name="Nakayama K."/>
        </authorList>
    </citation>
    <scope>NUCLEOTIDE SEQUENCE</scope>
</reference>